<sequence>MKTCRIILLAVILLCCERVNAQTEFDIEAFAEELFSLQEEDLDYEQLYENLLQRYLNPIDLNRCSPDDLQSIYILTPLQVSNFFKYRRIYGQFLSIYELQAIPTFDLDTIRKLIPFVTLEKTTEKYSHKLPKRIISEKTAYLIYRHRIYLEKRKGFIPPDTLKNGSLTSRYQGPPGTQYLRIRSQHSGDFSFGITMDRDAGESFTWDPSSRRYGFNFLSYHFTLYDKGPWKQITVGDYQAQYGQGLVFGAGFSVGKGAETITTTRRSSTGIKPYTSSMESGFFRGISATYQKGRFEGSIMVSSAARDANIDSTAVPYRITSLPSNGYHRTASEINRKASANEKDVGININYSSEDRNLQIGINSLMTRFELPYIRDFRNYNGFEFRGQANLLHSAYFSYNYQNHFFFGETALSKSKGVAYVAGIMSSLSKQLDLVLHVRNYDRNFHSFYGNAFGEGSRPINEKGIYLGLSYHPTKQLQWNGYYDQFKFPWMRYRLYSPSSGHEWLQRISYRPKKSMELYFQIREEVKDRNVTAYENDLATYKIQTGRKHNYLLNLDIDISEQFSLRSRVQMSTFDYHQEITKGYTIVQDLNFAYKKWKWSGRIALFDTDDYDNRQYVYEKNVLWAFSIPSYYGQGMRYYLLAQFKPIRKLSFWLRWARTSYTDRSTISSGLQEVKGTHLSELTFQVRYQFNR</sequence>
<protein>
    <submittedName>
        <fullName evidence="2">Helix-hairpin-helix domain-containing protein</fullName>
    </submittedName>
</protein>
<evidence type="ECO:0000256" key="1">
    <source>
        <dbReference type="SAM" id="SignalP"/>
    </source>
</evidence>
<organism evidence="2 3">
    <name type="scientific">Echinicola soli</name>
    <dbReference type="NCBI Taxonomy" id="2591634"/>
    <lineage>
        <taxon>Bacteria</taxon>
        <taxon>Pseudomonadati</taxon>
        <taxon>Bacteroidota</taxon>
        <taxon>Cytophagia</taxon>
        <taxon>Cytophagales</taxon>
        <taxon>Cyclobacteriaceae</taxon>
        <taxon>Echinicola</taxon>
    </lineage>
</organism>
<dbReference type="Proteomes" id="UP000316614">
    <property type="component" value="Chromosome"/>
</dbReference>
<dbReference type="OrthoDB" id="9766750at2"/>
<accession>A0A514CIP0</accession>
<evidence type="ECO:0000313" key="2">
    <source>
        <dbReference type="EMBL" id="QDH79514.1"/>
    </source>
</evidence>
<keyword evidence="1" id="KW-0732">Signal</keyword>
<dbReference type="EMBL" id="CP041253">
    <property type="protein sequence ID" value="QDH79514.1"/>
    <property type="molecule type" value="Genomic_DNA"/>
</dbReference>
<dbReference type="RefSeq" id="WP_141614758.1">
    <property type="nucleotide sequence ID" value="NZ_CP041253.1"/>
</dbReference>
<proteinExistence type="predicted"/>
<keyword evidence="3" id="KW-1185">Reference proteome</keyword>
<feature type="chain" id="PRO_5021869896" evidence="1">
    <location>
        <begin position="22"/>
        <end position="692"/>
    </location>
</feature>
<dbReference type="InterPro" id="IPR010994">
    <property type="entry name" value="RuvA_2-like"/>
</dbReference>
<name>A0A514CIP0_9BACT</name>
<dbReference type="AlphaFoldDB" id="A0A514CIP0"/>
<dbReference type="Pfam" id="PF12836">
    <property type="entry name" value="HHH_3"/>
    <property type="match status" value="1"/>
</dbReference>
<feature type="signal peptide" evidence="1">
    <location>
        <begin position="1"/>
        <end position="21"/>
    </location>
</feature>
<gene>
    <name evidence="2" type="ORF">FKX85_10880</name>
</gene>
<dbReference type="SUPFAM" id="SSF47781">
    <property type="entry name" value="RuvA domain 2-like"/>
    <property type="match status" value="1"/>
</dbReference>
<evidence type="ECO:0000313" key="3">
    <source>
        <dbReference type="Proteomes" id="UP000316614"/>
    </source>
</evidence>
<dbReference type="KEGG" id="echi:FKX85_10880"/>
<reference evidence="2 3" key="1">
    <citation type="submission" date="2019-06" db="EMBL/GenBank/DDBJ databases">
        <title>Echinicola alkalisoli sp. nov. isolated from saline soil.</title>
        <authorList>
            <person name="Sun J.-Q."/>
            <person name="Xu L."/>
        </authorList>
    </citation>
    <scope>NUCLEOTIDE SEQUENCE [LARGE SCALE GENOMIC DNA]</scope>
    <source>
        <strain evidence="2 3">LN3S3</strain>
    </source>
</reference>